<accession>A0A4U7B9V5</accession>
<evidence type="ECO:0000256" key="4">
    <source>
        <dbReference type="SAM" id="MobiDB-lite"/>
    </source>
</evidence>
<dbReference type="GO" id="GO:0031012">
    <property type="term" value="C:extracellular matrix"/>
    <property type="evidence" value="ECO:0007669"/>
    <property type="project" value="TreeGrafter"/>
</dbReference>
<dbReference type="AlphaFoldDB" id="A0A4U7B9V5"/>
<feature type="region of interest" description="Disordered" evidence="4">
    <location>
        <begin position="30"/>
        <end position="96"/>
    </location>
</feature>
<evidence type="ECO:0000256" key="2">
    <source>
        <dbReference type="ARBA" id="ARBA00022729"/>
    </source>
</evidence>
<feature type="compositionally biased region" description="Basic and acidic residues" evidence="4">
    <location>
        <begin position="33"/>
        <end position="43"/>
    </location>
</feature>
<dbReference type="EMBL" id="CM008400">
    <property type="protein sequence ID" value="TKX27849.1"/>
    <property type="molecule type" value="Genomic_DNA"/>
</dbReference>
<evidence type="ECO:0000256" key="1">
    <source>
        <dbReference type="ARBA" id="ARBA00022460"/>
    </source>
</evidence>
<dbReference type="Pfam" id="PF00379">
    <property type="entry name" value="Chitin_bind_4"/>
    <property type="match status" value="1"/>
</dbReference>
<reference evidence="5" key="1">
    <citation type="journal article" date="2017" name="Nat. Ecol. Evol.">
        <title>Genomic adaptation to polyphagy and insecticides in a major East Asian noctuid pest.</title>
        <authorList>
            <person name="Cheng T."/>
            <person name="Wu J."/>
            <person name="Wu Y."/>
            <person name="Chilukuri R.V."/>
            <person name="Huang L."/>
            <person name="Yamamoto K."/>
            <person name="Feng L."/>
            <person name="Li W."/>
            <person name="Chen Z."/>
            <person name="Guo H."/>
            <person name="Liu J."/>
            <person name="Li S."/>
            <person name="Wang X."/>
            <person name="Peng L."/>
            <person name="Liu D."/>
            <person name="Guo Y."/>
            <person name="Fu B."/>
            <person name="Li Z."/>
            <person name="Liu C."/>
            <person name="Chen Y."/>
            <person name="Tomar A."/>
            <person name="Hilliou F."/>
            <person name="Montagne N."/>
            <person name="Jacquin-Joly E."/>
            <person name="d'Alencon E."/>
            <person name="Seth R.K."/>
            <person name="Bhatnagar R.K."/>
            <person name="Jouraku A."/>
            <person name="Shiotsuki T."/>
            <person name="Kadono-Okuda K."/>
            <person name="Promboon A."/>
            <person name="Smagghe G."/>
            <person name="Arunkumar K.P."/>
            <person name="Kishino H."/>
            <person name="Goldsmith M.R."/>
            <person name="Feng Q."/>
            <person name="Xia Q."/>
            <person name="Mita K."/>
        </authorList>
    </citation>
    <scope>NUCLEOTIDE SEQUENCE [LARGE SCALE GENOMIC DNA]</scope>
    <source>
        <strain evidence="5">Ishihara</strain>
        <tissue evidence="5">Whole body</tissue>
    </source>
</reference>
<evidence type="ECO:0000313" key="5">
    <source>
        <dbReference type="EMBL" id="TKX27849.1"/>
    </source>
</evidence>
<dbReference type="PANTHER" id="PTHR12236:SF95">
    <property type="entry name" value="CUTICULAR PROTEIN 76BD, ISOFORM C-RELATED"/>
    <property type="match status" value="1"/>
</dbReference>
<name>A0A4U7B9V5_SPOLT</name>
<dbReference type="InterPro" id="IPR000618">
    <property type="entry name" value="Insect_cuticle"/>
</dbReference>
<dbReference type="InterPro" id="IPR051217">
    <property type="entry name" value="Insect_Cuticle_Struc_Prot"/>
</dbReference>
<evidence type="ECO:0000256" key="3">
    <source>
        <dbReference type="PROSITE-ProRule" id="PRU00497"/>
    </source>
</evidence>
<dbReference type="GO" id="GO:0005615">
    <property type="term" value="C:extracellular space"/>
    <property type="evidence" value="ECO:0007669"/>
    <property type="project" value="TreeGrafter"/>
</dbReference>
<dbReference type="PRINTS" id="PR00947">
    <property type="entry name" value="CUTICLE"/>
</dbReference>
<protein>
    <submittedName>
        <fullName evidence="5">Cuticular protein RR-2</fullName>
    </submittedName>
</protein>
<dbReference type="PROSITE" id="PS51155">
    <property type="entry name" value="CHIT_BIND_RR_2"/>
    <property type="match status" value="1"/>
</dbReference>
<dbReference type="GO" id="GO:0042302">
    <property type="term" value="F:structural constituent of cuticle"/>
    <property type="evidence" value="ECO:0007669"/>
    <property type="project" value="UniProtKB-UniRule"/>
</dbReference>
<keyword evidence="2" id="KW-0732">Signal</keyword>
<keyword evidence="1 3" id="KW-0193">Cuticle</keyword>
<sequence>MFIKKHVEAHVEIVPVAAASKIIPVAHYVQSAHKQESHEEHKHAISSQHISRHDVPAHPPKDFDDQSGPAKYEFQYQVKDPHTGDHKYQHEHRDGHKVKGVYSLHEADGSIRTVEYAADKDAG</sequence>
<proteinExistence type="predicted"/>
<feature type="compositionally biased region" description="Basic and acidic residues" evidence="4">
    <location>
        <begin position="51"/>
        <end position="64"/>
    </location>
</feature>
<dbReference type="PANTHER" id="PTHR12236">
    <property type="entry name" value="STRUCTURAL CONTITUENT OF CUTICLE"/>
    <property type="match status" value="1"/>
</dbReference>
<organism evidence="5">
    <name type="scientific">Spodoptera litura</name>
    <name type="common">Asian cotton leafworm</name>
    <dbReference type="NCBI Taxonomy" id="69820"/>
    <lineage>
        <taxon>Eukaryota</taxon>
        <taxon>Metazoa</taxon>
        <taxon>Ecdysozoa</taxon>
        <taxon>Arthropoda</taxon>
        <taxon>Hexapoda</taxon>
        <taxon>Insecta</taxon>
        <taxon>Pterygota</taxon>
        <taxon>Neoptera</taxon>
        <taxon>Endopterygota</taxon>
        <taxon>Lepidoptera</taxon>
        <taxon>Glossata</taxon>
        <taxon>Ditrysia</taxon>
        <taxon>Noctuoidea</taxon>
        <taxon>Noctuidae</taxon>
        <taxon>Amphipyrinae</taxon>
        <taxon>Spodoptera</taxon>
    </lineage>
</organism>
<feature type="compositionally biased region" description="Basic and acidic residues" evidence="4">
    <location>
        <begin position="79"/>
        <end position="94"/>
    </location>
</feature>
<gene>
    <name evidence="5" type="ORF">BJG85_SLAki137</name>
</gene>